<feature type="transmembrane region" description="Helical" evidence="7">
    <location>
        <begin position="134"/>
        <end position="157"/>
    </location>
</feature>
<feature type="region of interest" description="Disordered" evidence="8">
    <location>
        <begin position="1"/>
        <end position="26"/>
    </location>
</feature>
<evidence type="ECO:0000313" key="10">
    <source>
        <dbReference type="EMBL" id="MCK9877121.1"/>
    </source>
</evidence>
<dbReference type="SUPFAM" id="SSF161098">
    <property type="entry name" value="MetI-like"/>
    <property type="match status" value="1"/>
</dbReference>
<feature type="transmembrane region" description="Helical" evidence="7">
    <location>
        <begin position="169"/>
        <end position="192"/>
    </location>
</feature>
<name>A0ABT0K000_9ACTN</name>
<evidence type="ECO:0000256" key="3">
    <source>
        <dbReference type="ARBA" id="ARBA00022475"/>
    </source>
</evidence>
<keyword evidence="2 7" id="KW-0813">Transport</keyword>
<evidence type="ECO:0000313" key="11">
    <source>
        <dbReference type="Proteomes" id="UP001201873"/>
    </source>
</evidence>
<dbReference type="InterPro" id="IPR000515">
    <property type="entry name" value="MetI-like"/>
</dbReference>
<feature type="domain" description="ABC transmembrane type-1" evidence="9">
    <location>
        <begin position="130"/>
        <end position="335"/>
    </location>
</feature>
<evidence type="ECO:0000256" key="4">
    <source>
        <dbReference type="ARBA" id="ARBA00022692"/>
    </source>
</evidence>
<accession>A0ABT0K000</accession>
<reference evidence="10 11" key="1">
    <citation type="submission" date="2022-04" db="EMBL/GenBank/DDBJ databases">
        <title>Genome diversity in the genus Frankia.</title>
        <authorList>
            <person name="Carlos-Shanley C."/>
            <person name="Hahn D."/>
        </authorList>
    </citation>
    <scope>NUCLEOTIDE SEQUENCE [LARGE SCALE GENOMIC DNA]</scope>
    <source>
        <strain evidence="10 11">Ag45/Mut15</strain>
    </source>
</reference>
<dbReference type="Pfam" id="PF00528">
    <property type="entry name" value="BPD_transp_1"/>
    <property type="match status" value="1"/>
</dbReference>
<comment type="subcellular location">
    <subcellularLocation>
        <location evidence="1 7">Cell membrane</location>
        <topology evidence="1 7">Multi-pass membrane protein</topology>
    </subcellularLocation>
</comment>
<dbReference type="CDD" id="cd06261">
    <property type="entry name" value="TM_PBP2"/>
    <property type="match status" value="1"/>
</dbReference>
<dbReference type="InterPro" id="IPR035906">
    <property type="entry name" value="MetI-like_sf"/>
</dbReference>
<evidence type="ECO:0000256" key="1">
    <source>
        <dbReference type="ARBA" id="ARBA00004651"/>
    </source>
</evidence>
<keyword evidence="4 7" id="KW-0812">Transmembrane</keyword>
<evidence type="ECO:0000256" key="6">
    <source>
        <dbReference type="ARBA" id="ARBA00023136"/>
    </source>
</evidence>
<organism evidence="10 11">
    <name type="scientific">Frankia umida</name>
    <dbReference type="NCBI Taxonomy" id="573489"/>
    <lineage>
        <taxon>Bacteria</taxon>
        <taxon>Bacillati</taxon>
        <taxon>Actinomycetota</taxon>
        <taxon>Actinomycetes</taxon>
        <taxon>Frankiales</taxon>
        <taxon>Frankiaceae</taxon>
        <taxon>Frankia</taxon>
    </lineage>
</organism>
<keyword evidence="11" id="KW-1185">Reference proteome</keyword>
<feature type="transmembrane region" description="Helical" evidence="7">
    <location>
        <begin position="44"/>
        <end position="64"/>
    </location>
</feature>
<dbReference type="EMBL" id="JALKFT010000014">
    <property type="protein sequence ID" value="MCK9877121.1"/>
    <property type="molecule type" value="Genomic_DNA"/>
</dbReference>
<evidence type="ECO:0000256" key="8">
    <source>
        <dbReference type="SAM" id="MobiDB-lite"/>
    </source>
</evidence>
<gene>
    <name evidence="10" type="ORF">MXD59_15290</name>
</gene>
<dbReference type="PANTHER" id="PTHR43163">
    <property type="entry name" value="DIPEPTIDE TRANSPORT SYSTEM PERMEASE PROTEIN DPPB-RELATED"/>
    <property type="match status" value="1"/>
</dbReference>
<proteinExistence type="inferred from homology"/>
<dbReference type="Proteomes" id="UP001201873">
    <property type="component" value="Unassembled WGS sequence"/>
</dbReference>
<dbReference type="Gene3D" id="1.10.3720.10">
    <property type="entry name" value="MetI-like"/>
    <property type="match status" value="1"/>
</dbReference>
<comment type="caution">
    <text evidence="10">The sequence shown here is derived from an EMBL/GenBank/DDBJ whole genome shotgun (WGS) entry which is preliminary data.</text>
</comment>
<dbReference type="RefSeq" id="WP_248825409.1">
    <property type="nucleotide sequence ID" value="NZ_JALKFT010000014.1"/>
</dbReference>
<protein>
    <submittedName>
        <fullName evidence="10">ABC transporter permease</fullName>
    </submittedName>
</protein>
<evidence type="ECO:0000256" key="5">
    <source>
        <dbReference type="ARBA" id="ARBA00022989"/>
    </source>
</evidence>
<keyword evidence="3" id="KW-1003">Cell membrane</keyword>
<dbReference type="InterPro" id="IPR045621">
    <property type="entry name" value="BPD_transp_1_N"/>
</dbReference>
<evidence type="ECO:0000259" key="9">
    <source>
        <dbReference type="PROSITE" id="PS50928"/>
    </source>
</evidence>
<feature type="transmembrane region" description="Helical" evidence="7">
    <location>
        <begin position="212"/>
        <end position="232"/>
    </location>
</feature>
<keyword evidence="6 7" id="KW-0472">Membrane</keyword>
<comment type="similarity">
    <text evidence="7">Belongs to the binding-protein-dependent transport system permease family.</text>
</comment>
<feature type="transmembrane region" description="Helical" evidence="7">
    <location>
        <begin position="277"/>
        <end position="296"/>
    </location>
</feature>
<feature type="transmembrane region" description="Helical" evidence="7">
    <location>
        <begin position="316"/>
        <end position="339"/>
    </location>
</feature>
<evidence type="ECO:0000256" key="2">
    <source>
        <dbReference type="ARBA" id="ARBA00022448"/>
    </source>
</evidence>
<dbReference type="PROSITE" id="PS50928">
    <property type="entry name" value="ABC_TM1"/>
    <property type="match status" value="1"/>
</dbReference>
<dbReference type="Pfam" id="PF19300">
    <property type="entry name" value="BPD_transp_1_N"/>
    <property type="match status" value="1"/>
</dbReference>
<dbReference type="PANTHER" id="PTHR43163:SF6">
    <property type="entry name" value="DIPEPTIDE TRANSPORT SYSTEM PERMEASE PROTEIN DPPB-RELATED"/>
    <property type="match status" value="1"/>
</dbReference>
<keyword evidence="5 7" id="KW-1133">Transmembrane helix</keyword>
<sequence>MTTLEIGRPTAPAPTPTQPSAGRGAGVRWGAVGRPVLRVLRSAVVVWIPVVLLSTFITFGLGALTDTNPAAQVLGETATPADIDRMNHYFGLDRPFLVQYFSWLGHALTGDFGRSYYTTLPVSDSITQALPVNVSITIVALLLGILFGGALGVGAALSGGGWFDRGVTMLCSAASTVPPFVIGIGLIVLFSVTLPVLPSGGYVPIDQDFGQWLRFAILPALALSVDVAVAIARQLRTSLVGELRENYVVGAEVRGLTRRRVVFGHALRNASGPAVTVLGYYVPQVIGAMVVAEAVFNLPGLGKLSLDAAAKGDIPVIQGVLVTMIGLVVLSNLLVNAALLRLTPHAKRREQ</sequence>
<evidence type="ECO:0000256" key="7">
    <source>
        <dbReference type="RuleBase" id="RU363032"/>
    </source>
</evidence>